<organism evidence="2 3">
    <name type="scientific">Dentiscutata erythropus</name>
    <dbReference type="NCBI Taxonomy" id="1348616"/>
    <lineage>
        <taxon>Eukaryota</taxon>
        <taxon>Fungi</taxon>
        <taxon>Fungi incertae sedis</taxon>
        <taxon>Mucoromycota</taxon>
        <taxon>Glomeromycotina</taxon>
        <taxon>Glomeromycetes</taxon>
        <taxon>Diversisporales</taxon>
        <taxon>Gigasporaceae</taxon>
        <taxon>Dentiscutata</taxon>
    </lineage>
</organism>
<feature type="non-terminal residue" evidence="2">
    <location>
        <position position="1"/>
    </location>
</feature>
<dbReference type="Proteomes" id="UP000789405">
    <property type="component" value="Unassembled WGS sequence"/>
</dbReference>
<evidence type="ECO:0000313" key="3">
    <source>
        <dbReference type="Proteomes" id="UP000789405"/>
    </source>
</evidence>
<evidence type="ECO:0000313" key="2">
    <source>
        <dbReference type="EMBL" id="CAG8559128.1"/>
    </source>
</evidence>
<keyword evidence="1" id="KW-0812">Transmembrane</keyword>
<dbReference type="AlphaFoldDB" id="A0A9N9B8K3"/>
<proteinExistence type="predicted"/>
<protein>
    <submittedName>
        <fullName evidence="2">2505_t:CDS:1</fullName>
    </submittedName>
</protein>
<accession>A0A9N9B8K3</accession>
<keyword evidence="1" id="KW-0472">Membrane</keyword>
<sequence length="51" mass="6219">IELTDIRIVKYFYWMFRFEHPYTKDGILIDYYYLAGGLGRLVIALFNLYSF</sequence>
<keyword evidence="1" id="KW-1133">Transmembrane helix</keyword>
<gene>
    <name evidence="2" type="ORF">DERYTH_LOCUS5649</name>
</gene>
<comment type="caution">
    <text evidence="2">The sequence shown here is derived from an EMBL/GenBank/DDBJ whole genome shotgun (WGS) entry which is preliminary data.</text>
</comment>
<keyword evidence="3" id="KW-1185">Reference proteome</keyword>
<reference evidence="2" key="1">
    <citation type="submission" date="2021-06" db="EMBL/GenBank/DDBJ databases">
        <authorList>
            <person name="Kallberg Y."/>
            <person name="Tangrot J."/>
            <person name="Rosling A."/>
        </authorList>
    </citation>
    <scope>NUCLEOTIDE SEQUENCE</scope>
    <source>
        <strain evidence="2">MA453B</strain>
    </source>
</reference>
<name>A0A9N9B8K3_9GLOM</name>
<feature type="transmembrane region" description="Helical" evidence="1">
    <location>
        <begin position="31"/>
        <end position="49"/>
    </location>
</feature>
<evidence type="ECO:0000256" key="1">
    <source>
        <dbReference type="SAM" id="Phobius"/>
    </source>
</evidence>
<dbReference type="EMBL" id="CAJVPY010002392">
    <property type="protein sequence ID" value="CAG8559128.1"/>
    <property type="molecule type" value="Genomic_DNA"/>
</dbReference>